<evidence type="ECO:0000259" key="3">
    <source>
        <dbReference type="Pfam" id="PF00487"/>
    </source>
</evidence>
<dbReference type="InterPro" id="IPR005804">
    <property type="entry name" value="FA_desaturase_dom"/>
</dbReference>
<dbReference type="Pfam" id="PF00487">
    <property type="entry name" value="FA_desaturase"/>
    <property type="match status" value="1"/>
</dbReference>
<dbReference type="EMBL" id="CVMG01000032">
    <property type="protein sequence ID" value="CRG51838.1"/>
    <property type="molecule type" value="Genomic_DNA"/>
</dbReference>
<feature type="transmembrane region" description="Helical" evidence="2">
    <location>
        <begin position="237"/>
        <end position="262"/>
    </location>
</feature>
<proteinExistence type="predicted"/>
<evidence type="ECO:0000256" key="1">
    <source>
        <dbReference type="SAM" id="MobiDB-lite"/>
    </source>
</evidence>
<comment type="caution">
    <text evidence="4">The sequence shown here is derived from an EMBL/GenBank/DDBJ whole genome shotgun (WGS) entry which is preliminary data.</text>
</comment>
<feature type="domain" description="Fatty acid desaturase" evidence="3">
    <location>
        <begin position="75"/>
        <end position="336"/>
    </location>
</feature>
<sequence length="354" mass="41653">MNIMVKNINSDSDSDSDSDSERSKKIRKAIVNYGKEIRLNYPILKYQDALGLGILIMVVAIMFFSSLFYINDYIPWWVCIIVNTLCISVAHEIEHDLIHNLYFKKNRIIHNLMMMIVWIVRPSSANPWVRRKIHLNHHQVSGTYDDLEERLLANGMRWGLFRLWMTSDFIVAVVALIAQGKSLSERWSLFKKAFKAFFPFSFLHSIIVYVFIIFNLTNVIGAWVKSPIYWSEMTLNIMNFISFAMVIIMVPNIIWTFCLHFISSSMHYYGDNESGNIVQETQVLNPWWLWPFHLFCFNFGSTHSIHHFVVNEPFYIRQLSVPVAHKIMKEMGVRFNDFGSFRRANRWGNKDIVK</sequence>
<feature type="transmembrane region" description="Helical" evidence="2">
    <location>
        <begin position="49"/>
        <end position="68"/>
    </location>
</feature>
<feature type="transmembrane region" description="Helical" evidence="2">
    <location>
        <begin position="74"/>
        <end position="91"/>
    </location>
</feature>
<evidence type="ECO:0000313" key="4">
    <source>
        <dbReference type="EMBL" id="CRG51838.1"/>
    </source>
</evidence>
<gene>
    <name evidence="4" type="ORF">ERS008478_03484</name>
</gene>
<keyword evidence="2" id="KW-0472">Membrane</keyword>
<dbReference type="Proteomes" id="UP000047420">
    <property type="component" value="Unassembled WGS sequence"/>
</dbReference>
<dbReference type="RefSeq" id="WP_238279467.1">
    <property type="nucleotide sequence ID" value="NZ_CBLI010000314.1"/>
</dbReference>
<feature type="region of interest" description="Disordered" evidence="1">
    <location>
        <begin position="1"/>
        <end position="21"/>
    </location>
</feature>
<evidence type="ECO:0000313" key="5">
    <source>
        <dbReference type="Proteomes" id="UP000047420"/>
    </source>
</evidence>
<feature type="transmembrane region" description="Helical" evidence="2">
    <location>
        <begin position="159"/>
        <end position="177"/>
    </location>
</feature>
<keyword evidence="2" id="KW-1133">Transmembrane helix</keyword>
<evidence type="ECO:0000256" key="2">
    <source>
        <dbReference type="SAM" id="Phobius"/>
    </source>
</evidence>
<reference evidence="4 5" key="1">
    <citation type="submission" date="2015-03" db="EMBL/GenBank/DDBJ databases">
        <authorList>
            <consortium name="Pathogen Informatics"/>
            <person name="Murphy D."/>
        </authorList>
    </citation>
    <scope>NUCLEOTIDE SEQUENCE [LARGE SCALE GENOMIC DNA]</scope>
    <source>
        <strain evidence="4 5">WP-931201</strain>
    </source>
</reference>
<protein>
    <submittedName>
        <fullName evidence="4">Fatty acid desaturase</fullName>
    </submittedName>
</protein>
<accession>A0ABM9TIK8</accession>
<organism evidence="4 5">
    <name type="scientific">Yersinia wautersii</name>
    <dbReference type="NCBI Taxonomy" id="1341643"/>
    <lineage>
        <taxon>Bacteria</taxon>
        <taxon>Pseudomonadati</taxon>
        <taxon>Pseudomonadota</taxon>
        <taxon>Gammaproteobacteria</taxon>
        <taxon>Enterobacterales</taxon>
        <taxon>Yersiniaceae</taxon>
        <taxon>Yersinia</taxon>
    </lineage>
</organism>
<feature type="transmembrane region" description="Helical" evidence="2">
    <location>
        <begin position="197"/>
        <end position="217"/>
    </location>
</feature>
<name>A0ABM9TIK8_9GAMM</name>
<keyword evidence="2" id="KW-0812">Transmembrane</keyword>
<keyword evidence="5" id="KW-1185">Reference proteome</keyword>